<accession>A0A7Z0EH84</accession>
<keyword evidence="5 10" id="KW-0418">Kinase</keyword>
<dbReference type="InterPro" id="IPR017441">
    <property type="entry name" value="Protein_kinase_ATP_BS"/>
</dbReference>
<dbReference type="PROSITE" id="PS00107">
    <property type="entry name" value="PROTEIN_KINASE_ATP"/>
    <property type="match status" value="1"/>
</dbReference>
<evidence type="ECO:0000259" key="9">
    <source>
        <dbReference type="PROSITE" id="PS50011"/>
    </source>
</evidence>
<keyword evidence="8" id="KW-0472">Membrane</keyword>
<dbReference type="RefSeq" id="WP_179580098.1">
    <property type="nucleotide sequence ID" value="NZ_JACCFM010000001.1"/>
</dbReference>
<evidence type="ECO:0000313" key="10">
    <source>
        <dbReference type="EMBL" id="NYJ21510.1"/>
    </source>
</evidence>
<sequence>MASRLPSAPPVLAGYTFIRPLGTGGFADVFLFEQNMPKRSVAVKVLLQDIVDNDVLRMFNAEADVMARLSSHPSILTVYDASISADGRPYLVMEFCPSSHSDVFRREVVSVVDVLNVAVKIACALETAHRSGVLHRDIKPSNILNTSFGAPVLADFGIATSLRSTQQEELFAMSVPWSAPEVVQETTTGTVQTEVWALGATIYSLLAGRSPFETTDGVRSSRQQLRQRIVRAKYTPIGRADVPPALEQVLARAMSRDPAARQSSLLEFAENVRRVQYDMGISPTALEVAVDEWAAAGAPIDFGNSAVRGPVISEVAVASPRSVRRPGASAVRASTHEGTFHVDAERGRTGFGLRLALVVAGGLVVGVGATVGVLALVGVL</sequence>
<dbReference type="Pfam" id="PF00069">
    <property type="entry name" value="Pkinase"/>
    <property type="match status" value="1"/>
</dbReference>
<gene>
    <name evidence="10" type="ORF">HNR05_003301</name>
</gene>
<feature type="domain" description="Protein kinase" evidence="9">
    <location>
        <begin position="15"/>
        <end position="273"/>
    </location>
</feature>
<dbReference type="AlphaFoldDB" id="A0A7Z0EH84"/>
<dbReference type="CDD" id="cd14014">
    <property type="entry name" value="STKc_PknB_like"/>
    <property type="match status" value="1"/>
</dbReference>
<feature type="transmembrane region" description="Helical" evidence="8">
    <location>
        <begin position="355"/>
        <end position="379"/>
    </location>
</feature>
<dbReference type="PROSITE" id="PS50011">
    <property type="entry name" value="PROTEIN_KINASE_DOM"/>
    <property type="match status" value="1"/>
</dbReference>
<dbReference type="Gene3D" id="1.10.510.10">
    <property type="entry name" value="Transferase(Phosphotransferase) domain 1"/>
    <property type="match status" value="1"/>
</dbReference>
<proteinExistence type="predicted"/>
<evidence type="ECO:0000256" key="2">
    <source>
        <dbReference type="ARBA" id="ARBA00022527"/>
    </source>
</evidence>
<keyword evidence="11" id="KW-1185">Reference proteome</keyword>
<evidence type="ECO:0000256" key="3">
    <source>
        <dbReference type="ARBA" id="ARBA00022679"/>
    </source>
</evidence>
<dbReference type="GO" id="GO:0005524">
    <property type="term" value="F:ATP binding"/>
    <property type="evidence" value="ECO:0007669"/>
    <property type="project" value="UniProtKB-UniRule"/>
</dbReference>
<reference evidence="10 11" key="1">
    <citation type="submission" date="2020-07" db="EMBL/GenBank/DDBJ databases">
        <title>Sequencing the genomes of 1000 actinobacteria strains.</title>
        <authorList>
            <person name="Klenk H.-P."/>
        </authorList>
    </citation>
    <scope>NUCLEOTIDE SEQUENCE [LARGE SCALE GENOMIC DNA]</scope>
    <source>
        <strain evidence="10 11">LI1</strain>
    </source>
</reference>
<keyword evidence="3" id="KW-0808">Transferase</keyword>
<evidence type="ECO:0000256" key="6">
    <source>
        <dbReference type="ARBA" id="ARBA00022840"/>
    </source>
</evidence>
<keyword evidence="4 7" id="KW-0547">Nucleotide-binding</keyword>
<evidence type="ECO:0000313" key="11">
    <source>
        <dbReference type="Proteomes" id="UP000537260"/>
    </source>
</evidence>
<organism evidence="10 11">
    <name type="scientific">Glaciibacter psychrotolerans</name>
    <dbReference type="NCBI Taxonomy" id="670054"/>
    <lineage>
        <taxon>Bacteria</taxon>
        <taxon>Bacillati</taxon>
        <taxon>Actinomycetota</taxon>
        <taxon>Actinomycetes</taxon>
        <taxon>Micrococcales</taxon>
        <taxon>Microbacteriaceae</taxon>
        <taxon>Glaciibacter</taxon>
    </lineage>
</organism>
<evidence type="ECO:0000256" key="5">
    <source>
        <dbReference type="ARBA" id="ARBA00022777"/>
    </source>
</evidence>
<comment type="caution">
    <text evidence="10">The sequence shown here is derived from an EMBL/GenBank/DDBJ whole genome shotgun (WGS) entry which is preliminary data.</text>
</comment>
<dbReference type="SUPFAM" id="SSF56112">
    <property type="entry name" value="Protein kinase-like (PK-like)"/>
    <property type="match status" value="1"/>
</dbReference>
<dbReference type="PANTHER" id="PTHR43289:SF6">
    <property type="entry name" value="SERINE_THREONINE-PROTEIN KINASE NEKL-3"/>
    <property type="match status" value="1"/>
</dbReference>
<evidence type="ECO:0000256" key="4">
    <source>
        <dbReference type="ARBA" id="ARBA00022741"/>
    </source>
</evidence>
<evidence type="ECO:0000256" key="1">
    <source>
        <dbReference type="ARBA" id="ARBA00012513"/>
    </source>
</evidence>
<dbReference type="InterPro" id="IPR011009">
    <property type="entry name" value="Kinase-like_dom_sf"/>
</dbReference>
<dbReference type="EMBL" id="JACCFM010000001">
    <property type="protein sequence ID" value="NYJ21510.1"/>
    <property type="molecule type" value="Genomic_DNA"/>
</dbReference>
<keyword evidence="8" id="KW-0812">Transmembrane</keyword>
<dbReference type="InterPro" id="IPR000719">
    <property type="entry name" value="Prot_kinase_dom"/>
</dbReference>
<dbReference type="Gene3D" id="3.30.200.20">
    <property type="entry name" value="Phosphorylase Kinase, domain 1"/>
    <property type="match status" value="1"/>
</dbReference>
<dbReference type="EC" id="2.7.11.1" evidence="1"/>
<name>A0A7Z0EH84_9MICO</name>
<keyword evidence="6 7" id="KW-0067">ATP-binding</keyword>
<dbReference type="Proteomes" id="UP000537260">
    <property type="component" value="Unassembled WGS sequence"/>
</dbReference>
<dbReference type="SMART" id="SM00220">
    <property type="entry name" value="S_TKc"/>
    <property type="match status" value="1"/>
</dbReference>
<feature type="binding site" evidence="7">
    <location>
        <position position="44"/>
    </location>
    <ligand>
        <name>ATP</name>
        <dbReference type="ChEBI" id="CHEBI:30616"/>
    </ligand>
</feature>
<dbReference type="GO" id="GO:0004674">
    <property type="term" value="F:protein serine/threonine kinase activity"/>
    <property type="evidence" value="ECO:0007669"/>
    <property type="project" value="UniProtKB-KW"/>
</dbReference>
<keyword evidence="2 10" id="KW-0723">Serine/threonine-protein kinase</keyword>
<evidence type="ECO:0000256" key="8">
    <source>
        <dbReference type="SAM" id="Phobius"/>
    </source>
</evidence>
<evidence type="ECO:0000256" key="7">
    <source>
        <dbReference type="PROSITE-ProRule" id="PRU10141"/>
    </source>
</evidence>
<protein>
    <recommendedName>
        <fullName evidence="1">non-specific serine/threonine protein kinase</fullName>
        <ecNumber evidence="1">2.7.11.1</ecNumber>
    </recommendedName>
</protein>
<dbReference type="PANTHER" id="PTHR43289">
    <property type="entry name" value="MITOGEN-ACTIVATED PROTEIN KINASE KINASE KINASE 20-RELATED"/>
    <property type="match status" value="1"/>
</dbReference>
<keyword evidence="8" id="KW-1133">Transmembrane helix</keyword>